<evidence type="ECO:0000256" key="1">
    <source>
        <dbReference type="ARBA" id="ARBA00022448"/>
    </source>
</evidence>
<dbReference type="SUPFAM" id="SSF46458">
    <property type="entry name" value="Globin-like"/>
    <property type="match status" value="1"/>
</dbReference>
<gene>
    <name evidence="5" type="ORF">C480_19564</name>
</gene>
<dbReference type="Gene3D" id="1.10.490.10">
    <property type="entry name" value="Globins"/>
    <property type="match status" value="1"/>
</dbReference>
<evidence type="ECO:0000256" key="2">
    <source>
        <dbReference type="ARBA" id="ARBA00022617"/>
    </source>
</evidence>
<evidence type="ECO:0000313" key="6">
    <source>
        <dbReference type="Proteomes" id="UP000011591"/>
    </source>
</evidence>
<reference evidence="5 6" key="1">
    <citation type="journal article" date="2014" name="PLoS Genet.">
        <title>Phylogenetically driven sequencing of extremely halophilic archaea reveals strategies for static and dynamic osmo-response.</title>
        <authorList>
            <person name="Becker E.A."/>
            <person name="Seitzer P.M."/>
            <person name="Tritt A."/>
            <person name="Larsen D."/>
            <person name="Krusor M."/>
            <person name="Yao A.I."/>
            <person name="Wu D."/>
            <person name="Madern D."/>
            <person name="Eisen J.A."/>
            <person name="Darling A.E."/>
            <person name="Facciotti M.T."/>
        </authorList>
    </citation>
    <scope>NUCLEOTIDE SEQUENCE [LARGE SCALE GENOMIC DNA]</scope>
    <source>
        <strain evidence="5 6">DSM 13077</strain>
    </source>
</reference>
<dbReference type="Proteomes" id="UP000011591">
    <property type="component" value="Unassembled WGS sequence"/>
</dbReference>
<dbReference type="CDD" id="cd00454">
    <property type="entry name" value="TrHb1_N"/>
    <property type="match status" value="1"/>
</dbReference>
<evidence type="ECO:0000256" key="4">
    <source>
        <dbReference type="ARBA" id="ARBA00023004"/>
    </source>
</evidence>
<name>M0ANA0_9EURY</name>
<dbReference type="AlphaFoldDB" id="M0ANA0"/>
<dbReference type="EMBL" id="AOIP01000054">
    <property type="protein sequence ID" value="ELY99984.1"/>
    <property type="molecule type" value="Genomic_DNA"/>
</dbReference>
<evidence type="ECO:0000313" key="5">
    <source>
        <dbReference type="EMBL" id="ELY99984.1"/>
    </source>
</evidence>
<dbReference type="InterPro" id="IPR012292">
    <property type="entry name" value="Globin/Proto"/>
</dbReference>
<keyword evidence="1" id="KW-0813">Transport</keyword>
<dbReference type="GO" id="GO:0019825">
    <property type="term" value="F:oxygen binding"/>
    <property type="evidence" value="ECO:0007669"/>
    <property type="project" value="InterPro"/>
</dbReference>
<dbReference type="Pfam" id="PF01152">
    <property type="entry name" value="Bac_globin"/>
    <property type="match status" value="1"/>
</dbReference>
<dbReference type="InterPro" id="IPR001486">
    <property type="entry name" value="Hemoglobin_trunc"/>
</dbReference>
<sequence length="130" mass="14344">MLEDERVAYYFEDIDMQRVRIHQAQFISSVTGGPVGYSGGEMETAHEGMGITSTEFDAIAAHLNDALVLFDVDDEGRQAVLEEIESYRPNIVTASELSERCDSPLSTMYRKHELLKDAACPKSGSDPLVG</sequence>
<evidence type="ECO:0000256" key="3">
    <source>
        <dbReference type="ARBA" id="ARBA00022723"/>
    </source>
</evidence>
<dbReference type="InterPro" id="IPR009050">
    <property type="entry name" value="Globin-like_sf"/>
</dbReference>
<dbReference type="PATRIC" id="fig|1227491.4.peg.3955"/>
<accession>M0ANA0</accession>
<proteinExistence type="predicted"/>
<keyword evidence="2" id="KW-0349">Heme</keyword>
<keyword evidence="3" id="KW-0479">Metal-binding</keyword>
<dbReference type="GO" id="GO:0020037">
    <property type="term" value="F:heme binding"/>
    <property type="evidence" value="ECO:0007669"/>
    <property type="project" value="InterPro"/>
</dbReference>
<organism evidence="5 6">
    <name type="scientific">Natrialba aegyptia DSM 13077</name>
    <dbReference type="NCBI Taxonomy" id="1227491"/>
    <lineage>
        <taxon>Archaea</taxon>
        <taxon>Methanobacteriati</taxon>
        <taxon>Methanobacteriota</taxon>
        <taxon>Stenosarchaea group</taxon>
        <taxon>Halobacteria</taxon>
        <taxon>Halobacteriales</taxon>
        <taxon>Natrialbaceae</taxon>
        <taxon>Natrialba</taxon>
    </lineage>
</organism>
<keyword evidence="4" id="KW-0408">Iron</keyword>
<comment type="caution">
    <text evidence="5">The sequence shown here is derived from an EMBL/GenBank/DDBJ whole genome shotgun (WGS) entry which is preliminary data.</text>
</comment>
<protein>
    <submittedName>
        <fullName evidence="5">Globin</fullName>
    </submittedName>
</protein>
<dbReference type="GO" id="GO:0046872">
    <property type="term" value="F:metal ion binding"/>
    <property type="evidence" value="ECO:0007669"/>
    <property type="project" value="UniProtKB-KW"/>
</dbReference>
<keyword evidence="6" id="KW-1185">Reference proteome</keyword>